<sequence>MASIASQIVLHPVTSQSLRVLNTTIGRDKLYRGVQYFARFFAWLLLSRGYKIQAARWDALKSHLGLGRKLLRLGKFMENAQAILRTLSTPGETGERVAMIGRHLGYFGYLFLDNISWAHSIKFYNLQPSTAQKINKRVMQFWFTGIVFSIAHGLLKAGRLANDVKKLQNQTWAEKSAEAERDLKLRDLQLAREAVRYQFIIDLLDVWIPATNIGLVNLNDGVLGLFGLITSLMALRQQWFAAAGKQ</sequence>
<protein>
    <recommendedName>
        <fullName evidence="7">Peroxisomal biogenesis factor 11</fullName>
    </recommendedName>
</protein>
<dbReference type="PANTHER" id="PTHR12652:SF50">
    <property type="entry name" value="PEROXIN 11"/>
    <property type="match status" value="1"/>
</dbReference>
<keyword evidence="6" id="KW-1185">Reference proteome</keyword>
<dbReference type="AlphaFoldDB" id="A0A060SDF2"/>
<dbReference type="STRING" id="5643.A0A060SDF2"/>
<dbReference type="OrthoDB" id="411017at2759"/>
<name>A0A060SDF2_PYCCI</name>
<dbReference type="EMBL" id="CCBP010000112">
    <property type="protein sequence ID" value="CDO72380.1"/>
    <property type="molecule type" value="Genomic_DNA"/>
</dbReference>
<dbReference type="GO" id="GO:0005778">
    <property type="term" value="C:peroxisomal membrane"/>
    <property type="evidence" value="ECO:0007669"/>
    <property type="project" value="UniProtKB-SubCell"/>
</dbReference>
<evidence type="ECO:0000313" key="5">
    <source>
        <dbReference type="EMBL" id="CDO72380.1"/>
    </source>
</evidence>
<keyword evidence="3" id="KW-0576">Peroxisome</keyword>
<organism evidence="5 6">
    <name type="scientific">Pycnoporus cinnabarinus</name>
    <name type="common">Cinnabar-red polypore</name>
    <name type="synonym">Trametes cinnabarina</name>
    <dbReference type="NCBI Taxonomy" id="5643"/>
    <lineage>
        <taxon>Eukaryota</taxon>
        <taxon>Fungi</taxon>
        <taxon>Dikarya</taxon>
        <taxon>Basidiomycota</taxon>
        <taxon>Agaricomycotina</taxon>
        <taxon>Agaricomycetes</taxon>
        <taxon>Polyporales</taxon>
        <taxon>Polyporaceae</taxon>
        <taxon>Trametes</taxon>
    </lineage>
</organism>
<dbReference type="OMA" id="AYHPTVA"/>
<dbReference type="Proteomes" id="UP000029665">
    <property type="component" value="Unassembled WGS sequence"/>
</dbReference>
<gene>
    <name evidence="5" type="ORF">BN946_scf184977.g79</name>
</gene>
<comment type="caution">
    <text evidence="5">The sequence shown here is derived from an EMBL/GenBank/DDBJ whole genome shotgun (WGS) entry which is preliminary data.</text>
</comment>
<dbReference type="GO" id="GO:0016559">
    <property type="term" value="P:peroxisome fission"/>
    <property type="evidence" value="ECO:0007669"/>
    <property type="project" value="InterPro"/>
</dbReference>
<evidence type="ECO:0000256" key="1">
    <source>
        <dbReference type="ARBA" id="ARBA00022593"/>
    </source>
</evidence>
<accession>A0A060SDF2</accession>
<evidence type="ECO:0000256" key="2">
    <source>
        <dbReference type="ARBA" id="ARBA00023136"/>
    </source>
</evidence>
<evidence type="ECO:0000256" key="3">
    <source>
        <dbReference type="ARBA" id="ARBA00023140"/>
    </source>
</evidence>
<keyword evidence="1" id="KW-0962">Peroxisome biogenesis</keyword>
<comment type="subcellular location">
    <subcellularLocation>
        <location evidence="4">Peroxisome membrane</location>
    </subcellularLocation>
</comment>
<evidence type="ECO:0008006" key="7">
    <source>
        <dbReference type="Google" id="ProtNLM"/>
    </source>
</evidence>
<reference evidence="5" key="1">
    <citation type="submission" date="2014-01" db="EMBL/GenBank/DDBJ databases">
        <title>The genome of the white-rot fungus Pycnoporus cinnabarinus: a basidiomycete model with a versatile arsenal for lignocellulosic biomass breakdown.</title>
        <authorList>
            <person name="Levasseur A."/>
            <person name="Lomascolo A."/>
            <person name="Ruiz-Duenas F.J."/>
            <person name="Uzan E."/>
            <person name="Piumi F."/>
            <person name="Kues U."/>
            <person name="Ram A.F.J."/>
            <person name="Murat C."/>
            <person name="Haon M."/>
            <person name="Benoit I."/>
            <person name="Arfi Y."/>
            <person name="Chevret D."/>
            <person name="Drula E."/>
            <person name="Kwon M.J."/>
            <person name="Gouret P."/>
            <person name="Lesage-Meessen L."/>
            <person name="Lombard V."/>
            <person name="Mariette J."/>
            <person name="Noirot C."/>
            <person name="Park J."/>
            <person name="Patyshakuliyeva A."/>
            <person name="Wieneger R.A.B."/>
            <person name="Wosten H.A.B."/>
            <person name="Martin F."/>
            <person name="Coutinho P.M."/>
            <person name="de Vries R."/>
            <person name="Martinez A.T."/>
            <person name="Klopp C."/>
            <person name="Pontarotti P."/>
            <person name="Henrissat B."/>
            <person name="Record E."/>
        </authorList>
    </citation>
    <scope>NUCLEOTIDE SEQUENCE [LARGE SCALE GENOMIC DNA]</scope>
    <source>
        <strain evidence="5">BRFM137</strain>
    </source>
</reference>
<dbReference type="InterPro" id="IPR008733">
    <property type="entry name" value="PEX11"/>
</dbReference>
<dbReference type="HOGENOM" id="CLU_049216_0_0_1"/>
<evidence type="ECO:0000313" key="6">
    <source>
        <dbReference type="Proteomes" id="UP000029665"/>
    </source>
</evidence>
<dbReference type="PANTHER" id="PTHR12652">
    <property type="entry name" value="PEROXISOMAL BIOGENESIS FACTOR 11"/>
    <property type="match status" value="1"/>
</dbReference>
<dbReference type="Pfam" id="PF05648">
    <property type="entry name" value="PEX11"/>
    <property type="match status" value="1"/>
</dbReference>
<proteinExistence type="predicted"/>
<evidence type="ECO:0000256" key="4">
    <source>
        <dbReference type="ARBA" id="ARBA00046271"/>
    </source>
</evidence>
<keyword evidence="2" id="KW-0472">Membrane</keyword>